<proteinExistence type="predicted"/>
<accession>A0AC34G5V7</accession>
<reference evidence="2" key="1">
    <citation type="submission" date="2022-11" db="UniProtKB">
        <authorList>
            <consortium name="WormBaseParasite"/>
        </authorList>
    </citation>
    <scope>IDENTIFICATION</scope>
</reference>
<evidence type="ECO:0000313" key="1">
    <source>
        <dbReference type="Proteomes" id="UP000887579"/>
    </source>
</evidence>
<dbReference type="Proteomes" id="UP000887579">
    <property type="component" value="Unplaced"/>
</dbReference>
<evidence type="ECO:0000313" key="2">
    <source>
        <dbReference type="WBParaSite" id="ES5_v2.g24734.t1"/>
    </source>
</evidence>
<name>A0AC34G5V7_9BILA</name>
<organism evidence="1 2">
    <name type="scientific">Panagrolaimus sp. ES5</name>
    <dbReference type="NCBI Taxonomy" id="591445"/>
    <lineage>
        <taxon>Eukaryota</taxon>
        <taxon>Metazoa</taxon>
        <taxon>Ecdysozoa</taxon>
        <taxon>Nematoda</taxon>
        <taxon>Chromadorea</taxon>
        <taxon>Rhabditida</taxon>
        <taxon>Tylenchina</taxon>
        <taxon>Panagrolaimomorpha</taxon>
        <taxon>Panagrolaimoidea</taxon>
        <taxon>Panagrolaimidae</taxon>
        <taxon>Panagrolaimus</taxon>
    </lineage>
</organism>
<sequence>MSEETSNPPKPLPRLKPLRVPRQAWTEETEASTPPSSEGLLSPPNERIRIAQPNESASIERTPETSNVEDMRETIEELRLNRARSPSGSSASNFFETWDSEAAKDEKKKPSTVFYSRSIPRSQKDSDKFKSMLTTYGRQALTDPDIKDPYA</sequence>
<protein>
    <submittedName>
        <fullName evidence="2">Uncharacterized protein</fullName>
    </submittedName>
</protein>
<dbReference type="WBParaSite" id="ES5_v2.g24734.t1">
    <property type="protein sequence ID" value="ES5_v2.g24734.t1"/>
    <property type="gene ID" value="ES5_v2.g24734"/>
</dbReference>